<proteinExistence type="predicted"/>
<dbReference type="AlphaFoldDB" id="A0A0A9H465"/>
<dbReference type="EMBL" id="GBRH01165886">
    <property type="protein sequence ID" value="JAE32010.1"/>
    <property type="molecule type" value="Transcribed_RNA"/>
</dbReference>
<sequence>MAWRLSDDMAGWRRRRRVVRARCGRFRLVRARWA</sequence>
<accession>A0A0A9H465</accession>
<reference evidence="1" key="1">
    <citation type="submission" date="2014-09" db="EMBL/GenBank/DDBJ databases">
        <authorList>
            <person name="Magalhaes I.L.F."/>
            <person name="Oliveira U."/>
            <person name="Santos F.R."/>
            <person name="Vidigal T.H.D.A."/>
            <person name="Brescovit A.D."/>
            <person name="Santos A.J."/>
        </authorList>
    </citation>
    <scope>NUCLEOTIDE SEQUENCE</scope>
    <source>
        <tissue evidence="1">Shoot tissue taken approximately 20 cm above the soil surface</tissue>
    </source>
</reference>
<name>A0A0A9H465_ARUDO</name>
<protein>
    <submittedName>
        <fullName evidence="1">Uncharacterized protein</fullName>
    </submittedName>
</protein>
<evidence type="ECO:0000313" key="1">
    <source>
        <dbReference type="EMBL" id="JAE32010.1"/>
    </source>
</evidence>
<organism evidence="1">
    <name type="scientific">Arundo donax</name>
    <name type="common">Giant reed</name>
    <name type="synonym">Donax arundinaceus</name>
    <dbReference type="NCBI Taxonomy" id="35708"/>
    <lineage>
        <taxon>Eukaryota</taxon>
        <taxon>Viridiplantae</taxon>
        <taxon>Streptophyta</taxon>
        <taxon>Embryophyta</taxon>
        <taxon>Tracheophyta</taxon>
        <taxon>Spermatophyta</taxon>
        <taxon>Magnoliopsida</taxon>
        <taxon>Liliopsida</taxon>
        <taxon>Poales</taxon>
        <taxon>Poaceae</taxon>
        <taxon>PACMAD clade</taxon>
        <taxon>Arundinoideae</taxon>
        <taxon>Arundineae</taxon>
        <taxon>Arundo</taxon>
    </lineage>
</organism>
<reference evidence="1" key="2">
    <citation type="journal article" date="2015" name="Data Brief">
        <title>Shoot transcriptome of the giant reed, Arundo donax.</title>
        <authorList>
            <person name="Barrero R.A."/>
            <person name="Guerrero F.D."/>
            <person name="Moolhuijzen P."/>
            <person name="Goolsby J.A."/>
            <person name="Tidwell J."/>
            <person name="Bellgard S.E."/>
            <person name="Bellgard M.I."/>
        </authorList>
    </citation>
    <scope>NUCLEOTIDE SEQUENCE</scope>
    <source>
        <tissue evidence="1">Shoot tissue taken approximately 20 cm above the soil surface</tissue>
    </source>
</reference>